<dbReference type="InterPro" id="IPR042470">
    <property type="entry name" value="RMI1_N_C_sf"/>
</dbReference>
<dbReference type="Pfam" id="PF08585">
    <property type="entry name" value="RMI1_N_C"/>
    <property type="match status" value="1"/>
</dbReference>
<feature type="region of interest" description="Disordered" evidence="1">
    <location>
        <begin position="124"/>
        <end position="165"/>
    </location>
</feature>
<dbReference type="HOGENOM" id="CLU_1610559_0_0_1"/>
<sequence length="165" mass="16898">MDIPTQLQTSLSTTTHPLPSLPWLRALCTPRTPTSPLPPLASLLATARTRLLSSDLTAPGLLDARWAATHALPPQLAASQAGTRESRLAVDVVVQVLDVEDVSRSRWEQAEGLEALARGEGLRGREVVRLPVGDGGGGGGGAEGEDGEGDGEGVGVGGGQEGGPQ</sequence>
<dbReference type="Proteomes" id="UP000001056">
    <property type="component" value="Unassembled WGS sequence"/>
</dbReference>
<feature type="domain" description="RMI1 N-terminal" evidence="3">
    <location>
        <begin position="11"/>
        <end position="58"/>
    </location>
</feature>
<dbReference type="InParanoid" id="Q2GQR9"/>
<reference evidence="5" key="1">
    <citation type="journal article" date="2015" name="Genome Announc.">
        <title>Draft genome sequence of the cellulolytic fungus Chaetomium globosum.</title>
        <authorList>
            <person name="Cuomo C.A."/>
            <person name="Untereiner W.A."/>
            <person name="Ma L.-J."/>
            <person name="Grabherr M."/>
            <person name="Birren B.W."/>
        </authorList>
    </citation>
    <scope>NUCLEOTIDE SEQUENCE [LARGE SCALE GENOMIC DNA]</scope>
    <source>
        <strain evidence="5">ATCC 6205 / CBS 148.51 / DSM 1962 / NBRC 6347 / NRRL 1970</strain>
    </source>
</reference>
<dbReference type="InterPro" id="IPR013894">
    <property type="entry name" value="RMI1_OB"/>
</dbReference>
<dbReference type="STRING" id="306901.Q2GQR9"/>
<feature type="compositionally biased region" description="Gly residues" evidence="1">
    <location>
        <begin position="133"/>
        <end position="142"/>
    </location>
</feature>
<evidence type="ECO:0000256" key="1">
    <source>
        <dbReference type="SAM" id="MobiDB-lite"/>
    </source>
</evidence>
<dbReference type="RefSeq" id="XP_001227612.1">
    <property type="nucleotide sequence ID" value="XM_001227611.1"/>
</dbReference>
<dbReference type="eggNOG" id="KOG3683">
    <property type="taxonomic scope" value="Eukaryota"/>
</dbReference>
<proteinExistence type="predicted"/>
<dbReference type="GeneID" id="4396684"/>
<dbReference type="EMBL" id="CH408035">
    <property type="protein sequence ID" value="EAQ83281.1"/>
    <property type="molecule type" value="Genomic_DNA"/>
</dbReference>
<evidence type="ECO:0000259" key="2">
    <source>
        <dbReference type="Pfam" id="PF08585"/>
    </source>
</evidence>
<dbReference type="Gene3D" id="2.40.50.770">
    <property type="entry name" value="RecQ-mediated genome instability protein Rmi1, C-terminal domain"/>
    <property type="match status" value="1"/>
</dbReference>
<gene>
    <name evidence="4" type="ORF">CHGG_09685</name>
</gene>
<evidence type="ECO:0000259" key="3">
    <source>
        <dbReference type="Pfam" id="PF21000"/>
    </source>
</evidence>
<organism evidence="4 5">
    <name type="scientific">Chaetomium globosum (strain ATCC 6205 / CBS 148.51 / DSM 1962 / NBRC 6347 / NRRL 1970)</name>
    <name type="common">Soil fungus</name>
    <dbReference type="NCBI Taxonomy" id="306901"/>
    <lineage>
        <taxon>Eukaryota</taxon>
        <taxon>Fungi</taxon>
        <taxon>Dikarya</taxon>
        <taxon>Ascomycota</taxon>
        <taxon>Pezizomycotina</taxon>
        <taxon>Sordariomycetes</taxon>
        <taxon>Sordariomycetidae</taxon>
        <taxon>Sordariales</taxon>
        <taxon>Chaetomiaceae</taxon>
        <taxon>Chaetomium</taxon>
    </lineage>
</organism>
<dbReference type="OMA" id="RIGLCCR"/>
<evidence type="ECO:0000313" key="4">
    <source>
        <dbReference type="EMBL" id="EAQ83281.1"/>
    </source>
</evidence>
<feature type="domain" description="RecQ mediated genome instability protein 1 OB-fold" evidence="2">
    <location>
        <begin position="74"/>
        <end position="132"/>
    </location>
</feature>
<dbReference type="InterPro" id="IPR049363">
    <property type="entry name" value="RMI1_N"/>
</dbReference>
<dbReference type="AlphaFoldDB" id="Q2GQR9"/>
<dbReference type="Pfam" id="PF21000">
    <property type="entry name" value="RMI1_N_N"/>
    <property type="match status" value="1"/>
</dbReference>
<evidence type="ECO:0000313" key="5">
    <source>
        <dbReference type="Proteomes" id="UP000001056"/>
    </source>
</evidence>
<keyword evidence="5" id="KW-1185">Reference proteome</keyword>
<dbReference type="VEuPathDB" id="FungiDB:CHGG_09685"/>
<accession>Q2GQR9</accession>
<feature type="compositionally biased region" description="Gly residues" evidence="1">
    <location>
        <begin position="152"/>
        <end position="165"/>
    </location>
</feature>
<name>Q2GQR9_CHAGB</name>
<protein>
    <submittedName>
        <fullName evidence="4">Uncharacterized protein</fullName>
    </submittedName>
</protein>